<sequence>MIKHFYFTILLVLLSTFTLFSQVGIGTTNPDPSSILELNSTNQGLLISRMSQTDRDAITAPATGLLIYQTDNTPGFYYFTGVIWSPFSGADLDWTITGADIYNANTGNVGINTTTPTAPLHVESISLGTGTFTQDFESGLAPLTTSGDANWFVQTTSANGGVQAAESGDINNSQSTQMNLNINIGAGGGTVTFFYEVSSEASFDYLRFYVNGTQINQWSGTIGWTSFSYVIPTTGAYTLTWAYEKDGSISTGGDLARVDDIVITNVGLTSSALRIVDGSQAIGRVLTSDANGNATWQDPGSGTPGASDDDWRFHSGSSSADDIYRTGRVTIGTNLTTSHLLDVDNGLTDGTEIGLGSIEFIRDGVVETFLDQPLSPLFDATYNLGSATNRWNQLYASNGVINTSDARLKEDIKPLHYGLNELMQLKPVSYKWKNESYGKTILTNSQKELKIGFLAQDLQEIISEVVVSHSWKPISEAQKDDYIKVKNDKLGVAYSEIIPVTVKAIQEQQAIIESQQKEIDAMKIELEELKKIVTSIKK</sequence>
<dbReference type="Proteomes" id="UP000238426">
    <property type="component" value="Unassembled WGS sequence"/>
</dbReference>
<comment type="caution">
    <text evidence="4">The sequence shown here is derived from an EMBL/GenBank/DDBJ whole genome shotgun (WGS) entry which is preliminary data.</text>
</comment>
<dbReference type="InterPro" id="IPR030392">
    <property type="entry name" value="S74_ICA"/>
</dbReference>
<evidence type="ECO:0000256" key="1">
    <source>
        <dbReference type="SAM" id="Coils"/>
    </source>
</evidence>
<dbReference type="AlphaFoldDB" id="A0A2T1NCS6"/>
<evidence type="ECO:0000256" key="2">
    <source>
        <dbReference type="SAM" id="MobiDB-lite"/>
    </source>
</evidence>
<dbReference type="Gene3D" id="1.10.10.10">
    <property type="entry name" value="Winged helix-like DNA-binding domain superfamily/Winged helix DNA-binding domain"/>
    <property type="match status" value="1"/>
</dbReference>
<dbReference type="OrthoDB" id="1316648at2"/>
<feature type="region of interest" description="Disordered" evidence="2">
    <location>
        <begin position="293"/>
        <end position="312"/>
    </location>
</feature>
<organism evidence="4 5">
    <name type="scientific">Aurantibacter aestuarii</name>
    <dbReference type="NCBI Taxonomy" id="1266046"/>
    <lineage>
        <taxon>Bacteria</taxon>
        <taxon>Pseudomonadati</taxon>
        <taxon>Bacteroidota</taxon>
        <taxon>Flavobacteriia</taxon>
        <taxon>Flavobacteriales</taxon>
        <taxon>Flavobacteriaceae</taxon>
        <taxon>Aurantibacter</taxon>
    </lineage>
</organism>
<evidence type="ECO:0000313" key="5">
    <source>
        <dbReference type="Proteomes" id="UP000238426"/>
    </source>
</evidence>
<dbReference type="InterPro" id="IPR036388">
    <property type="entry name" value="WH-like_DNA-bd_sf"/>
</dbReference>
<keyword evidence="1" id="KW-0175">Coiled coil</keyword>
<proteinExistence type="predicted"/>
<dbReference type="RefSeq" id="WP_106462382.1">
    <property type="nucleotide sequence ID" value="NZ_PXOQ01000007.1"/>
</dbReference>
<protein>
    <recommendedName>
        <fullName evidence="3">Peptidase S74 domain-containing protein</fullName>
    </recommendedName>
</protein>
<reference evidence="4 5" key="1">
    <citation type="submission" date="2018-03" db="EMBL/GenBank/DDBJ databases">
        <title>Mesoflavibacter sp. HG37 and Mesoflavibacter sp. HG96 sp.nov., two marine bacteria isolated from seawater of Western Pacific Ocean.</title>
        <authorList>
            <person name="Cheng H."/>
            <person name="Wu Y.-H."/>
            <person name="Guo L.-L."/>
            <person name="Xu X.-W."/>
        </authorList>
    </citation>
    <scope>NUCLEOTIDE SEQUENCE [LARGE SCALE GENOMIC DNA]</scope>
    <source>
        <strain evidence="4 5">KCTC 32269</strain>
    </source>
</reference>
<name>A0A2T1NCS6_9FLAO</name>
<evidence type="ECO:0000259" key="3">
    <source>
        <dbReference type="PROSITE" id="PS51688"/>
    </source>
</evidence>
<evidence type="ECO:0000313" key="4">
    <source>
        <dbReference type="EMBL" id="PSG90242.1"/>
    </source>
</evidence>
<feature type="coiled-coil region" evidence="1">
    <location>
        <begin position="505"/>
        <end position="532"/>
    </location>
</feature>
<accession>A0A2T1NCS6</accession>
<keyword evidence="5" id="KW-1185">Reference proteome</keyword>
<dbReference type="PROSITE" id="PS51688">
    <property type="entry name" value="ICA"/>
    <property type="match status" value="1"/>
</dbReference>
<gene>
    <name evidence="4" type="ORF">C7H52_02890</name>
</gene>
<feature type="domain" description="Peptidase S74" evidence="3">
    <location>
        <begin position="404"/>
        <end position="519"/>
    </location>
</feature>
<dbReference type="EMBL" id="PXOQ01000007">
    <property type="protein sequence ID" value="PSG90242.1"/>
    <property type="molecule type" value="Genomic_DNA"/>
</dbReference>
<dbReference type="Pfam" id="PF13884">
    <property type="entry name" value="Peptidase_S74"/>
    <property type="match status" value="1"/>
</dbReference>